<sequence length="207" mass="22196">MRPFTIIVAALAGASAAPVSSNQVAEFGQSCQFLHDLWNGPGTDPRAAPQTLMTTYPNASTLDFATIQVTAFEGFLKASLNDHKMTANVSLHVKFGLDHCPTKCSYGKIASFSDLDLPMAIAGNCDDHKTMVAIATAPGPHNNKVTLCLTHEDLAPTFRSTTSAAYFLEDAFIVSEVKGKTGELQVVNKHAGPSTFEVDGWNFKDTE</sequence>
<accession>A0ABR2Y120</accession>
<name>A0ABR2Y120_9PEZI</name>
<comment type="caution">
    <text evidence="2">The sequence shown here is derived from an EMBL/GenBank/DDBJ whole genome shotgun (WGS) entry which is preliminary data.</text>
</comment>
<keyword evidence="3" id="KW-1185">Reference proteome</keyword>
<gene>
    <name evidence="2" type="ORF">SCAR479_03368</name>
</gene>
<organism evidence="2 3">
    <name type="scientific">Seiridium cardinale</name>
    <dbReference type="NCBI Taxonomy" id="138064"/>
    <lineage>
        <taxon>Eukaryota</taxon>
        <taxon>Fungi</taxon>
        <taxon>Dikarya</taxon>
        <taxon>Ascomycota</taxon>
        <taxon>Pezizomycotina</taxon>
        <taxon>Sordariomycetes</taxon>
        <taxon>Xylariomycetidae</taxon>
        <taxon>Amphisphaeriales</taxon>
        <taxon>Sporocadaceae</taxon>
        <taxon>Seiridium</taxon>
    </lineage>
</organism>
<feature type="signal peptide" evidence="1">
    <location>
        <begin position="1"/>
        <end position="16"/>
    </location>
</feature>
<feature type="chain" id="PRO_5045636728" evidence="1">
    <location>
        <begin position="17"/>
        <end position="207"/>
    </location>
</feature>
<evidence type="ECO:0000256" key="1">
    <source>
        <dbReference type="SAM" id="SignalP"/>
    </source>
</evidence>
<reference evidence="2 3" key="1">
    <citation type="submission" date="2024-02" db="EMBL/GenBank/DDBJ databases">
        <title>First draft genome assembly of two strains of Seiridium cardinale.</title>
        <authorList>
            <person name="Emiliani G."/>
            <person name="Scali E."/>
        </authorList>
    </citation>
    <scope>NUCLEOTIDE SEQUENCE [LARGE SCALE GENOMIC DNA]</scope>
    <source>
        <strain evidence="2 3">BM-138-000479</strain>
    </source>
</reference>
<dbReference type="EMBL" id="JARVKM010000009">
    <property type="protein sequence ID" value="KAK9779761.1"/>
    <property type="molecule type" value="Genomic_DNA"/>
</dbReference>
<proteinExistence type="predicted"/>
<evidence type="ECO:0000313" key="2">
    <source>
        <dbReference type="EMBL" id="KAK9779761.1"/>
    </source>
</evidence>
<protein>
    <submittedName>
        <fullName evidence="2">Uncharacterized protein</fullName>
    </submittedName>
</protein>
<dbReference type="Proteomes" id="UP001465668">
    <property type="component" value="Unassembled WGS sequence"/>
</dbReference>
<keyword evidence="1" id="KW-0732">Signal</keyword>
<evidence type="ECO:0000313" key="3">
    <source>
        <dbReference type="Proteomes" id="UP001465668"/>
    </source>
</evidence>